<dbReference type="EMBL" id="GG745373">
    <property type="protein sequence ID" value="KNE71622.1"/>
    <property type="molecule type" value="Genomic_DNA"/>
</dbReference>
<keyword evidence="6" id="KW-0406">Ion transport</keyword>
<dbReference type="eggNOG" id="KOG0039">
    <property type="taxonomic scope" value="Eukaryota"/>
</dbReference>
<dbReference type="InterPro" id="IPR017938">
    <property type="entry name" value="Riboflavin_synthase-like_b-brl"/>
</dbReference>
<dbReference type="Pfam" id="PF08030">
    <property type="entry name" value="NAD_binding_6"/>
    <property type="match status" value="1"/>
</dbReference>
<dbReference type="InterPro" id="IPR013112">
    <property type="entry name" value="FAD-bd_8"/>
</dbReference>
<evidence type="ECO:0000256" key="4">
    <source>
        <dbReference type="ARBA" id="ARBA00022989"/>
    </source>
</evidence>
<evidence type="ECO:0000313" key="10">
    <source>
        <dbReference type="EMBL" id="KNE71622.1"/>
    </source>
</evidence>
<dbReference type="SUPFAM" id="SSF63380">
    <property type="entry name" value="Riboflavin synthase domain-like"/>
    <property type="match status" value="1"/>
</dbReference>
<accession>A0A0L0TA53</accession>
<dbReference type="InterPro" id="IPR050369">
    <property type="entry name" value="RBOH/FRE"/>
</dbReference>
<dbReference type="InterPro" id="IPR013121">
    <property type="entry name" value="Fe_red_NAD-bd_6"/>
</dbReference>
<evidence type="ECO:0000256" key="8">
    <source>
        <dbReference type="SAM" id="Phobius"/>
    </source>
</evidence>
<keyword evidence="2 8" id="KW-0812">Transmembrane</keyword>
<dbReference type="Pfam" id="PF08022">
    <property type="entry name" value="FAD_binding_8"/>
    <property type="match status" value="1"/>
</dbReference>
<dbReference type="PANTHER" id="PTHR11972:SF153">
    <property type="entry name" value="SUPEROXIDE-GENERATING NADPH OXIDASE HEAVY CHAIN SUBUNIT A"/>
    <property type="match status" value="1"/>
</dbReference>
<comment type="subcellular location">
    <subcellularLocation>
        <location evidence="1">Membrane</location>
        <topology evidence="1">Multi-pass membrane protein</topology>
    </subcellularLocation>
</comment>
<dbReference type="Pfam" id="PF01794">
    <property type="entry name" value="Ferric_reduct"/>
    <property type="match status" value="1"/>
</dbReference>
<dbReference type="PANTHER" id="PTHR11972">
    <property type="entry name" value="NADPH OXIDASE"/>
    <property type="match status" value="1"/>
</dbReference>
<organism evidence="10 11">
    <name type="scientific">Allomyces macrogynus (strain ATCC 38327)</name>
    <name type="common">Allomyces javanicus var. macrogynus</name>
    <dbReference type="NCBI Taxonomy" id="578462"/>
    <lineage>
        <taxon>Eukaryota</taxon>
        <taxon>Fungi</taxon>
        <taxon>Fungi incertae sedis</taxon>
        <taxon>Blastocladiomycota</taxon>
        <taxon>Blastocladiomycetes</taxon>
        <taxon>Blastocladiales</taxon>
        <taxon>Blastocladiaceae</taxon>
        <taxon>Allomyces</taxon>
    </lineage>
</organism>
<evidence type="ECO:0000256" key="1">
    <source>
        <dbReference type="ARBA" id="ARBA00004141"/>
    </source>
</evidence>
<dbReference type="GO" id="GO:0016175">
    <property type="term" value="F:superoxide-generating NAD(P)H oxidase activity"/>
    <property type="evidence" value="ECO:0007669"/>
    <property type="project" value="TreeGrafter"/>
</dbReference>
<keyword evidence="6" id="KW-0813">Transport</keyword>
<protein>
    <recommendedName>
        <fullName evidence="9">FAD-binding FR-type domain-containing protein</fullName>
    </recommendedName>
</protein>
<evidence type="ECO:0000313" key="11">
    <source>
        <dbReference type="Proteomes" id="UP000054350"/>
    </source>
</evidence>
<keyword evidence="11" id="KW-1185">Reference proteome</keyword>
<dbReference type="Proteomes" id="UP000054350">
    <property type="component" value="Unassembled WGS sequence"/>
</dbReference>
<dbReference type="Gene3D" id="3.40.50.80">
    <property type="entry name" value="Nucleotide-binding domain of ferredoxin-NADP reductase (FNR) module"/>
    <property type="match status" value="1"/>
</dbReference>
<keyword evidence="4 8" id="KW-1133">Transmembrane helix</keyword>
<reference evidence="11" key="2">
    <citation type="submission" date="2009-11" db="EMBL/GenBank/DDBJ databases">
        <title>The Genome Sequence of Allomyces macrogynus strain ATCC 38327.</title>
        <authorList>
            <consortium name="The Broad Institute Genome Sequencing Platform"/>
            <person name="Russ C."/>
            <person name="Cuomo C."/>
            <person name="Shea T."/>
            <person name="Young S.K."/>
            <person name="Zeng Q."/>
            <person name="Koehrsen M."/>
            <person name="Haas B."/>
            <person name="Borodovsky M."/>
            <person name="Guigo R."/>
            <person name="Alvarado L."/>
            <person name="Berlin A."/>
            <person name="Borenstein D."/>
            <person name="Chen Z."/>
            <person name="Engels R."/>
            <person name="Freedman E."/>
            <person name="Gellesch M."/>
            <person name="Goldberg J."/>
            <person name="Griggs A."/>
            <person name="Gujja S."/>
            <person name="Heiman D."/>
            <person name="Hepburn T."/>
            <person name="Howarth C."/>
            <person name="Jen D."/>
            <person name="Larson L."/>
            <person name="Lewis B."/>
            <person name="Mehta T."/>
            <person name="Park D."/>
            <person name="Pearson M."/>
            <person name="Roberts A."/>
            <person name="Saif S."/>
            <person name="Shenoy N."/>
            <person name="Sisk P."/>
            <person name="Stolte C."/>
            <person name="Sykes S."/>
            <person name="Walk T."/>
            <person name="White J."/>
            <person name="Yandava C."/>
            <person name="Burger G."/>
            <person name="Gray M.W."/>
            <person name="Holland P.W.H."/>
            <person name="King N."/>
            <person name="Lang F.B.F."/>
            <person name="Roger A.J."/>
            <person name="Ruiz-Trillo I."/>
            <person name="Lander E."/>
            <person name="Nusbaum C."/>
        </authorList>
    </citation>
    <scope>NUCLEOTIDE SEQUENCE [LARGE SCALE GENOMIC DNA]</scope>
    <source>
        <strain evidence="11">ATCC 38327</strain>
    </source>
</reference>
<dbReference type="OrthoDB" id="167398at2759"/>
<name>A0A0L0TA53_ALLM3</name>
<dbReference type="InterPro" id="IPR013130">
    <property type="entry name" value="Fe3_Rdtase_TM_dom"/>
</dbReference>
<dbReference type="CDD" id="cd06186">
    <property type="entry name" value="NOX_Duox_like_FAD_NADP"/>
    <property type="match status" value="1"/>
</dbReference>
<feature type="domain" description="FAD-binding FR-type" evidence="9">
    <location>
        <begin position="150"/>
        <end position="258"/>
    </location>
</feature>
<dbReference type="GO" id="GO:0043020">
    <property type="term" value="C:NADPH oxidase complex"/>
    <property type="evidence" value="ECO:0007669"/>
    <property type="project" value="TreeGrafter"/>
</dbReference>
<dbReference type="SUPFAM" id="SSF52343">
    <property type="entry name" value="Ferredoxin reductase-like, C-terminal NADP-linked domain"/>
    <property type="match status" value="1"/>
</dbReference>
<feature type="transmembrane region" description="Helical" evidence="8">
    <location>
        <begin position="23"/>
        <end position="45"/>
    </location>
</feature>
<dbReference type="Gene3D" id="2.40.30.10">
    <property type="entry name" value="Translation factors"/>
    <property type="match status" value="1"/>
</dbReference>
<evidence type="ECO:0000256" key="6">
    <source>
        <dbReference type="ARBA" id="ARBA00023065"/>
    </source>
</evidence>
<evidence type="ECO:0000259" key="9">
    <source>
        <dbReference type="PROSITE" id="PS51384"/>
    </source>
</evidence>
<reference evidence="10 11" key="1">
    <citation type="submission" date="2009-11" db="EMBL/GenBank/DDBJ databases">
        <title>Annotation of Allomyces macrogynus ATCC 38327.</title>
        <authorList>
            <consortium name="The Broad Institute Genome Sequencing Platform"/>
            <person name="Russ C."/>
            <person name="Cuomo C."/>
            <person name="Burger G."/>
            <person name="Gray M.W."/>
            <person name="Holland P.W.H."/>
            <person name="King N."/>
            <person name="Lang F.B.F."/>
            <person name="Roger A.J."/>
            <person name="Ruiz-Trillo I."/>
            <person name="Young S.K."/>
            <person name="Zeng Q."/>
            <person name="Gargeya S."/>
            <person name="Fitzgerald M."/>
            <person name="Haas B."/>
            <person name="Abouelleil A."/>
            <person name="Alvarado L."/>
            <person name="Arachchi H.M."/>
            <person name="Berlin A."/>
            <person name="Chapman S.B."/>
            <person name="Gearin G."/>
            <person name="Goldberg J."/>
            <person name="Griggs A."/>
            <person name="Gujja S."/>
            <person name="Hansen M."/>
            <person name="Heiman D."/>
            <person name="Howarth C."/>
            <person name="Larimer J."/>
            <person name="Lui A."/>
            <person name="MacDonald P.J.P."/>
            <person name="McCowen C."/>
            <person name="Montmayeur A."/>
            <person name="Murphy C."/>
            <person name="Neiman D."/>
            <person name="Pearson M."/>
            <person name="Priest M."/>
            <person name="Roberts A."/>
            <person name="Saif S."/>
            <person name="Shea T."/>
            <person name="Sisk P."/>
            <person name="Stolte C."/>
            <person name="Sykes S."/>
            <person name="Wortman J."/>
            <person name="Nusbaum C."/>
            <person name="Birren B."/>
        </authorList>
    </citation>
    <scope>NUCLEOTIDE SEQUENCE [LARGE SCALE GENOMIC DNA]</scope>
    <source>
        <strain evidence="10 11">ATCC 38327</strain>
    </source>
</reference>
<dbReference type="InterPro" id="IPR039261">
    <property type="entry name" value="FNR_nucleotide-bd"/>
</dbReference>
<dbReference type="AlphaFoldDB" id="A0A0L0TA53"/>
<evidence type="ECO:0000256" key="7">
    <source>
        <dbReference type="ARBA" id="ARBA00023136"/>
    </source>
</evidence>
<gene>
    <name evidence="10" type="ORF">AMAG_16181</name>
</gene>
<dbReference type="GO" id="GO:0042554">
    <property type="term" value="P:superoxide anion generation"/>
    <property type="evidence" value="ECO:0007669"/>
    <property type="project" value="TreeGrafter"/>
</dbReference>
<keyword evidence="7 8" id="KW-0472">Membrane</keyword>
<evidence type="ECO:0000256" key="3">
    <source>
        <dbReference type="ARBA" id="ARBA00022982"/>
    </source>
</evidence>
<dbReference type="OMA" id="IYCYTES"/>
<dbReference type="STRING" id="578462.A0A0L0TA53"/>
<evidence type="ECO:0000256" key="5">
    <source>
        <dbReference type="ARBA" id="ARBA00023002"/>
    </source>
</evidence>
<keyword evidence="5" id="KW-0560">Oxidoreductase</keyword>
<dbReference type="VEuPathDB" id="FungiDB:AMAG_16181"/>
<dbReference type="GO" id="GO:0006952">
    <property type="term" value="P:defense response"/>
    <property type="evidence" value="ECO:0007669"/>
    <property type="project" value="TreeGrafter"/>
</dbReference>
<proteinExistence type="predicted"/>
<dbReference type="PROSITE" id="PS51384">
    <property type="entry name" value="FAD_FR"/>
    <property type="match status" value="1"/>
</dbReference>
<dbReference type="GO" id="GO:0006811">
    <property type="term" value="P:monoatomic ion transport"/>
    <property type="evidence" value="ECO:0007669"/>
    <property type="project" value="UniProtKB-KW"/>
</dbReference>
<evidence type="ECO:0000256" key="2">
    <source>
        <dbReference type="ARBA" id="ARBA00022692"/>
    </source>
</evidence>
<sequence length="427" mass="47709">MSLVGDGIPAAKAAAACLNWNSAIIFITFHRYVGYAIVLFTWIHVMAHNWNYRALGLATTYSAEWYALVSGPGLTGQVVTVALIIMVTAAARRTRRAHFEIFWYSHHLFLVYIAALLPHGAYYFVKWQFLEYIVGAATLYLIERLLREVTGWCATQIVKVVLHPASVVELRIEKPSAPRMRPGQYVWLNVPSVAPCQWHPFILTSAPDDAYYSVHMRVVGDWTRSVAHACGISFTDENWTAPAVHLHWLAQGGTLRTKKVHFVWVCRDANAFEWFQARLHALEVALPDLVELHMYLTAPLTADQITNVVMHDMTVAAGAGDDGKHGGEAVRDAVSGLASNTYYGRPHWPTIFEGLTRSYPSTDIGVFCCGPKPLSHEMHVLCNEYTVMAADAGRRSGNESPVEFGTRFFYHKGTLMGGDGSQWREKP</sequence>
<feature type="transmembrane region" description="Helical" evidence="8">
    <location>
        <begin position="65"/>
        <end position="89"/>
    </location>
</feature>
<dbReference type="InterPro" id="IPR017927">
    <property type="entry name" value="FAD-bd_FR_type"/>
</dbReference>
<keyword evidence="3" id="KW-0249">Electron transport</keyword>